<name>A0A0A9BWB1_ARUDO</name>
<accession>A0A0A9BWB1</accession>
<organism evidence="1">
    <name type="scientific">Arundo donax</name>
    <name type="common">Giant reed</name>
    <name type="synonym">Donax arundinaceus</name>
    <dbReference type="NCBI Taxonomy" id="35708"/>
    <lineage>
        <taxon>Eukaryota</taxon>
        <taxon>Viridiplantae</taxon>
        <taxon>Streptophyta</taxon>
        <taxon>Embryophyta</taxon>
        <taxon>Tracheophyta</taxon>
        <taxon>Spermatophyta</taxon>
        <taxon>Magnoliopsida</taxon>
        <taxon>Liliopsida</taxon>
        <taxon>Poales</taxon>
        <taxon>Poaceae</taxon>
        <taxon>PACMAD clade</taxon>
        <taxon>Arundinoideae</taxon>
        <taxon>Arundineae</taxon>
        <taxon>Arundo</taxon>
    </lineage>
</organism>
<evidence type="ECO:0000313" key="1">
    <source>
        <dbReference type="EMBL" id="JAD66493.1"/>
    </source>
</evidence>
<reference evidence="1" key="1">
    <citation type="submission" date="2014-09" db="EMBL/GenBank/DDBJ databases">
        <authorList>
            <person name="Magalhaes I.L.F."/>
            <person name="Oliveira U."/>
            <person name="Santos F.R."/>
            <person name="Vidigal T.H.D.A."/>
            <person name="Brescovit A.D."/>
            <person name="Santos A.J."/>
        </authorList>
    </citation>
    <scope>NUCLEOTIDE SEQUENCE</scope>
    <source>
        <tissue evidence="1">Shoot tissue taken approximately 20 cm above the soil surface</tissue>
    </source>
</reference>
<proteinExistence type="predicted"/>
<reference evidence="1" key="2">
    <citation type="journal article" date="2015" name="Data Brief">
        <title>Shoot transcriptome of the giant reed, Arundo donax.</title>
        <authorList>
            <person name="Barrero R.A."/>
            <person name="Guerrero F.D."/>
            <person name="Moolhuijzen P."/>
            <person name="Goolsby J.A."/>
            <person name="Tidwell J."/>
            <person name="Bellgard S.E."/>
            <person name="Bellgard M.I."/>
        </authorList>
    </citation>
    <scope>NUCLEOTIDE SEQUENCE</scope>
    <source>
        <tissue evidence="1">Shoot tissue taken approximately 20 cm above the soil surface</tissue>
    </source>
</reference>
<sequence>MPHPSPSSPRTAVSFSD</sequence>
<dbReference type="EMBL" id="GBRH01231402">
    <property type="protein sequence ID" value="JAD66493.1"/>
    <property type="molecule type" value="Transcribed_RNA"/>
</dbReference>
<protein>
    <submittedName>
        <fullName evidence="1">Uncharacterized protein</fullName>
    </submittedName>
</protein>
<dbReference type="AlphaFoldDB" id="A0A0A9BWB1"/>